<dbReference type="GeneID" id="28865044"/>
<dbReference type="PROSITE" id="PS50878">
    <property type="entry name" value="RT_POL"/>
    <property type="match status" value="1"/>
</dbReference>
<dbReference type="Proteomes" id="UP000092177">
    <property type="component" value="Chromosome 4"/>
</dbReference>
<organism evidence="4 5">
    <name type="scientific">Colletotrichum higginsianum (strain IMI 349063)</name>
    <name type="common">Crucifer anthracnose fungus</name>
    <dbReference type="NCBI Taxonomy" id="759273"/>
    <lineage>
        <taxon>Eukaryota</taxon>
        <taxon>Fungi</taxon>
        <taxon>Dikarya</taxon>
        <taxon>Ascomycota</taxon>
        <taxon>Pezizomycotina</taxon>
        <taxon>Sordariomycetes</taxon>
        <taxon>Hypocreomycetidae</taxon>
        <taxon>Glomerellales</taxon>
        <taxon>Glomerellaceae</taxon>
        <taxon>Colletotrichum</taxon>
        <taxon>Colletotrichum destructivum species complex</taxon>
    </lineage>
</organism>
<dbReference type="PANTHER" id="PTHR33481">
    <property type="entry name" value="REVERSE TRANSCRIPTASE"/>
    <property type="match status" value="1"/>
</dbReference>
<dbReference type="GO" id="GO:0003824">
    <property type="term" value="F:catalytic activity"/>
    <property type="evidence" value="ECO:0007669"/>
    <property type="project" value="InterPro"/>
</dbReference>
<evidence type="ECO:0000256" key="1">
    <source>
        <dbReference type="ARBA" id="ARBA00004173"/>
    </source>
</evidence>
<dbReference type="GO" id="GO:0005739">
    <property type="term" value="C:mitochondrion"/>
    <property type="evidence" value="ECO:0007669"/>
    <property type="project" value="UniProtKB-SubCell"/>
</dbReference>
<feature type="domain" description="Reverse transcriptase" evidence="3">
    <location>
        <begin position="515"/>
        <end position="801"/>
    </location>
</feature>
<dbReference type="Gene3D" id="3.60.10.10">
    <property type="entry name" value="Endonuclease/exonuclease/phosphatase"/>
    <property type="match status" value="1"/>
</dbReference>
<dbReference type="OrthoDB" id="4841169at2759"/>
<dbReference type="InterPro" id="IPR000477">
    <property type="entry name" value="RT_dom"/>
</dbReference>
<dbReference type="EMBL" id="LTAN01000004">
    <property type="protein sequence ID" value="OBR10270.1"/>
    <property type="molecule type" value="Genomic_DNA"/>
</dbReference>
<keyword evidence="5" id="KW-1185">Reference proteome</keyword>
<dbReference type="SUPFAM" id="SSF56672">
    <property type="entry name" value="DNA/RNA polymerases"/>
    <property type="match status" value="1"/>
</dbReference>
<evidence type="ECO:0000259" key="3">
    <source>
        <dbReference type="PROSITE" id="PS50878"/>
    </source>
</evidence>
<name>A0A1B7YEC4_COLHI</name>
<dbReference type="InterPro" id="IPR036691">
    <property type="entry name" value="Endo/exonu/phosph_ase_sf"/>
</dbReference>
<comment type="subcellular location">
    <subcellularLocation>
        <location evidence="1">Mitochondrion</location>
    </subcellularLocation>
</comment>
<dbReference type="InterPro" id="IPR043502">
    <property type="entry name" value="DNA/RNA_pol_sf"/>
</dbReference>
<dbReference type="VEuPathDB" id="FungiDB:CH63R_05962"/>
<dbReference type="InterPro" id="IPR005135">
    <property type="entry name" value="Endo/exonuclease/phosphatase"/>
</dbReference>
<reference evidence="5" key="1">
    <citation type="journal article" date="2017" name="BMC Genomics">
        <title>Gapless genome assembly of Colletotrichum higginsianum reveals chromosome structure and association of transposable elements with secondary metabolite gene clusters.</title>
        <authorList>
            <person name="Dallery J.-F."/>
            <person name="Lapalu N."/>
            <person name="Zampounis A."/>
            <person name="Pigne S."/>
            <person name="Luyten I."/>
            <person name="Amselem J."/>
            <person name="Wittenberg A.H.J."/>
            <person name="Zhou S."/>
            <person name="de Queiroz M.V."/>
            <person name="Robin G.P."/>
            <person name="Auger A."/>
            <person name="Hainaut M."/>
            <person name="Henrissat B."/>
            <person name="Kim K.-T."/>
            <person name="Lee Y.-H."/>
            <person name="Lespinet O."/>
            <person name="Schwartz D.C."/>
            <person name="Thon M.R."/>
            <person name="O'Connell R.J."/>
        </authorList>
    </citation>
    <scope>NUCLEOTIDE SEQUENCE [LARGE SCALE GENOMIC DNA]</scope>
    <source>
        <strain evidence="5">IMI 349063</strain>
    </source>
</reference>
<comment type="caution">
    <text evidence="4">The sequence shown here is derived from an EMBL/GenBank/DDBJ whole genome shotgun (WGS) entry which is preliminary data.</text>
</comment>
<evidence type="ECO:0000313" key="5">
    <source>
        <dbReference type="Proteomes" id="UP000092177"/>
    </source>
</evidence>
<dbReference type="KEGG" id="chig:CH63R_05962"/>
<dbReference type="CDD" id="cd01650">
    <property type="entry name" value="RT_nLTR_like"/>
    <property type="match status" value="1"/>
</dbReference>
<dbReference type="SUPFAM" id="SSF56219">
    <property type="entry name" value="DNase I-like"/>
    <property type="match status" value="1"/>
</dbReference>
<keyword evidence="2" id="KW-0496">Mitochondrion</keyword>
<dbReference type="AlphaFoldDB" id="A0A1B7YEC4"/>
<dbReference type="Pfam" id="PF00078">
    <property type="entry name" value="RVT_1"/>
    <property type="match status" value="1"/>
</dbReference>
<protein>
    <submittedName>
        <fullName evidence="4">Zinc knuckle</fullName>
    </submittedName>
</protein>
<accession>A0A1B7YEC4</accession>
<proteinExistence type="predicted"/>
<evidence type="ECO:0000313" key="4">
    <source>
        <dbReference type="EMBL" id="OBR10270.1"/>
    </source>
</evidence>
<dbReference type="RefSeq" id="XP_018158787.1">
    <property type="nucleotide sequence ID" value="XM_018300937.1"/>
</dbReference>
<evidence type="ECO:0000256" key="2">
    <source>
        <dbReference type="ARBA" id="ARBA00023128"/>
    </source>
</evidence>
<sequence length="1126" mass="127651">MGRITALGTHAAKQSRRSSAPSDRILVAWQVNLKGSKRRLRYLLRCLTCVGRQPEIIAIQNPPPEFAWWQSRGYKAEFCAVRPLKEDDGPFAIACAEHEKKKRKSAEEPRPPKELVSLYRIGFYVHDSIPLADWNVLFHDNGNKSMVATLKLSTRSGSITIHNVYNHTLNLDMAELLATCATSPSDLLLGDFNLHHPLWGGPNVKPNSPQADQLYHGTQIAGMRCLTKPTITYSRGTQKDGNFCSTIDLAFAGCSIADQIQDHGPLAVRGFESDHRVIQTILSVEPGRVRGTRYVWSQADRSEFRRDVAAQLEDAGLLRRLVCSKAGIDHYFFDLLQILRDAVAHYVPLADPCSVYRRAKPVSDSVKLNLALERRALSKLTSGLGSGADFYHYRRRVNYLMKTKEARDFRQVTAGSEEKARCIRNSFWPDTSVGPAAPALPLPRLDPEREQLYSPDRLEVGEILSLLDDMPTGRSPGPDGVAAEALKMLHRVKAADGTELAPSIIAPYLERGINAAFRLSHHPSIFKQAKTVVLRKSEKEAYNVAKSYRPVALLSFIGKLIEKAIANRLKFLAMAHQLIPGAQFALPSKSTTHALESLINHVYQAWCVKAPADIKATLMTIDQTGAFDRVGRQDLLRILIQLGIPTWLVLYVCSFLSDRSTFLVLPGHTSERFWVNIGIPQGSPLSPILYLYFSRQILERLKVSCPWADAVLATSYMDDTCILVTSASYKLNCVALKFLFDFLVAWASPNGIYFGAGKTKIMHFHRPWSRCPESTEMPQIEGLPDPEDCMQTKLRLLGVILDHRLSWVAHVDFIIAKVQRKMMHLRRISGSTWGPSLLEMRQLYITCIRPVFAYACAVWFVSADDRTFSWRLRDDLVRRLNNQQSACLRQIAGAFKTTSSDILHKELHIDKLSLYLQRTAMAHRVQNLDSEDAKNLETTWNTLFRDEDAIIRLDHHPYRFLYLDACRACHEPRRQLEKKILARHPRSSHDKWRPSADDYWAEPVIRKKIMRDALRRYTERESALQWETYRTLYPSRRSSAIRIPPPALQEGWGRQSLEYYKGLPRAQSTMLLHCRTGVIGLKSYLYSLNTAKTKVCSPSLHIDTRPPNCPTTTLPPCKTMRCLGFY</sequence>
<dbReference type="Pfam" id="PF14529">
    <property type="entry name" value="Exo_endo_phos_2"/>
    <property type="match status" value="1"/>
</dbReference>
<gene>
    <name evidence="4" type="ORF">CH63R_05962</name>
</gene>
<dbReference type="PANTHER" id="PTHR33481:SF1">
    <property type="entry name" value="ENDONUCLEASE_EXONUCLEASE_PHOSPHATASE DOMAIN-CONTAINING PROTEIN-RELATED"/>
    <property type="match status" value="1"/>
</dbReference>